<protein>
    <submittedName>
        <fullName evidence="1">Uncharacterized protein</fullName>
    </submittedName>
</protein>
<organism evidence="1">
    <name type="scientific">Podoviridae sp. cttxo15</name>
    <dbReference type="NCBI Taxonomy" id="2826584"/>
    <lineage>
        <taxon>Viruses</taxon>
        <taxon>Duplodnaviria</taxon>
        <taxon>Heunggongvirae</taxon>
        <taxon>Uroviricota</taxon>
        <taxon>Caudoviricetes</taxon>
    </lineage>
</organism>
<reference evidence="1" key="1">
    <citation type="journal article" date="2021" name="Proc. Natl. Acad. Sci. U.S.A.">
        <title>A Catalog of Tens of Thousands of Viruses from Human Metagenomes Reveals Hidden Associations with Chronic Diseases.</title>
        <authorList>
            <person name="Tisza M.J."/>
            <person name="Buck C.B."/>
        </authorList>
    </citation>
    <scope>NUCLEOTIDE SEQUENCE</scope>
    <source>
        <strain evidence="1">Cttxo15</strain>
    </source>
</reference>
<proteinExistence type="predicted"/>
<dbReference type="EMBL" id="BK015041">
    <property type="protein sequence ID" value="DAD88538.1"/>
    <property type="molecule type" value="Genomic_DNA"/>
</dbReference>
<evidence type="ECO:0000313" key="1">
    <source>
        <dbReference type="EMBL" id="DAD88538.1"/>
    </source>
</evidence>
<name>A0A8S5N2N5_9CAUD</name>
<accession>A0A8S5N2N5</accession>
<sequence>MEAFSLALSHAQLHMLTNSYFRLLRFFLR</sequence>